<name>A0A3E1Y515_9BACT</name>
<dbReference type="AlphaFoldDB" id="A0A3E1Y515"/>
<comment type="caution">
    <text evidence="1">The sequence shown here is derived from an EMBL/GenBank/DDBJ whole genome shotgun (WGS) entry which is preliminary data.</text>
</comment>
<dbReference type="Gene3D" id="2.30.110.10">
    <property type="entry name" value="Electron Transport, Fmn-binding Protein, Chain A"/>
    <property type="match status" value="1"/>
</dbReference>
<dbReference type="PANTHER" id="PTHR35802:SF1">
    <property type="entry name" value="PROTEASE SYNTHASE AND SPORULATION PROTEIN PAI 2"/>
    <property type="match status" value="1"/>
</dbReference>
<reference evidence="1 2" key="1">
    <citation type="submission" date="2018-07" db="EMBL/GenBank/DDBJ databases">
        <title>Chitinophaga K2CV101002-2 sp. nov., isolated from a monsoon evergreen broad-leaved forest soil.</title>
        <authorList>
            <person name="Lv Y."/>
        </authorList>
    </citation>
    <scope>NUCLEOTIDE SEQUENCE [LARGE SCALE GENOMIC DNA]</scope>
    <source>
        <strain evidence="1 2">GDMCC 1.1288</strain>
    </source>
</reference>
<evidence type="ECO:0000313" key="1">
    <source>
        <dbReference type="EMBL" id="RFS19722.1"/>
    </source>
</evidence>
<proteinExistence type="predicted"/>
<keyword evidence="2" id="KW-1185">Reference proteome</keyword>
<dbReference type="InterPro" id="IPR012349">
    <property type="entry name" value="Split_barrel_FMN-bd"/>
</dbReference>
<dbReference type="PANTHER" id="PTHR35802">
    <property type="entry name" value="PROTEASE SYNTHASE AND SPORULATION PROTEIN PAI 2"/>
    <property type="match status" value="1"/>
</dbReference>
<dbReference type="EMBL" id="QPMM01000012">
    <property type="protein sequence ID" value="RFS19722.1"/>
    <property type="molecule type" value="Genomic_DNA"/>
</dbReference>
<dbReference type="RefSeq" id="WP_116977910.1">
    <property type="nucleotide sequence ID" value="NZ_QPMM01000012.1"/>
</dbReference>
<dbReference type="InterPro" id="IPR007396">
    <property type="entry name" value="TR_PAI2-type"/>
</dbReference>
<accession>A0A3E1Y515</accession>
<sequence>MYIPKFAQETDWQVISNFIRENGFGILINTDESGVPHATHLPMTLKEKTPGKFVLEGHIAKVNPQWNYFSRAKALAIFSGAHSYISSSWYEKSKIPTWNYMAVHIHGAIRILEDEEVINGLRTLMEKYEAASEKPVHITDIDDKTLQNNVKAIVGFEIEVEEVNATYKLSQNKNTTDYNSVISHLKKSGDENALKVAAEMEARKTDKQQ</sequence>
<evidence type="ECO:0000313" key="2">
    <source>
        <dbReference type="Proteomes" id="UP000260644"/>
    </source>
</evidence>
<dbReference type="OrthoDB" id="9794948at2"/>
<dbReference type="SUPFAM" id="SSF50475">
    <property type="entry name" value="FMN-binding split barrel"/>
    <property type="match status" value="1"/>
</dbReference>
<organism evidence="1 2">
    <name type="scientific">Chitinophaga silvatica</name>
    <dbReference type="NCBI Taxonomy" id="2282649"/>
    <lineage>
        <taxon>Bacteria</taxon>
        <taxon>Pseudomonadati</taxon>
        <taxon>Bacteroidota</taxon>
        <taxon>Chitinophagia</taxon>
        <taxon>Chitinophagales</taxon>
        <taxon>Chitinophagaceae</taxon>
        <taxon>Chitinophaga</taxon>
    </lineage>
</organism>
<dbReference type="Proteomes" id="UP000260644">
    <property type="component" value="Unassembled WGS sequence"/>
</dbReference>
<gene>
    <name evidence="1" type="ORF">DVR12_21735</name>
</gene>
<dbReference type="Pfam" id="PF04299">
    <property type="entry name" value="FMN_bind_2"/>
    <property type="match status" value="1"/>
</dbReference>
<protein>
    <submittedName>
        <fullName evidence="1">FMN-binding negative transcriptional regulator</fullName>
    </submittedName>
</protein>
<dbReference type="PIRSF" id="PIRSF010372">
    <property type="entry name" value="PaiB"/>
    <property type="match status" value="1"/>
</dbReference>